<dbReference type="Proteomes" id="UP001059985">
    <property type="component" value="Chromosome"/>
</dbReference>
<feature type="transmembrane region" description="Helical" evidence="11">
    <location>
        <begin position="14"/>
        <end position="37"/>
    </location>
</feature>
<dbReference type="EMBL" id="CP089285">
    <property type="protein sequence ID" value="UTO56085.1"/>
    <property type="molecule type" value="Genomic_DNA"/>
</dbReference>
<keyword evidence="8 11" id="KW-0812">Transmembrane</keyword>
<reference evidence="12" key="1">
    <citation type="journal article" date="2022" name="Microorganisms">
        <title>Assembly and Comparison of Ca. Neoehrlichia mikurensis Genomes.</title>
        <authorList>
            <person name="Azagi T."/>
            <person name="Dirks R.P."/>
            <person name="Yebra-Pimentel E.S."/>
            <person name="Schaap P.J."/>
            <person name="Koehorst J.J."/>
            <person name="Esser H.J."/>
            <person name="Sprong H."/>
        </authorList>
    </citation>
    <scope>NUCLEOTIDE SEQUENCE</scope>
    <source>
        <strain evidence="13">18-2804</strain>
        <strain evidence="12">18-2837</strain>
    </source>
</reference>
<dbReference type="EMBL" id="CP089286">
    <property type="protein sequence ID" value="UTO55165.1"/>
    <property type="molecule type" value="Genomic_DNA"/>
</dbReference>
<keyword evidence="7" id="KW-0813">Transport</keyword>
<dbReference type="GO" id="GO:0016020">
    <property type="term" value="C:membrane"/>
    <property type="evidence" value="ECO:0007669"/>
    <property type="project" value="UniProtKB-SubCell"/>
</dbReference>
<evidence type="ECO:0000256" key="6">
    <source>
        <dbReference type="ARBA" id="ARBA00019425"/>
    </source>
</evidence>
<comment type="cofactor">
    <cofactor evidence="1">
        <name>heme</name>
        <dbReference type="ChEBI" id="CHEBI:30413"/>
    </cofactor>
</comment>
<dbReference type="NCBIfam" id="TIGR02968">
    <property type="entry name" value="succ_dehyd_anc"/>
    <property type="match status" value="1"/>
</dbReference>
<evidence type="ECO:0000313" key="15">
    <source>
        <dbReference type="Proteomes" id="UP001059985"/>
    </source>
</evidence>
<dbReference type="RefSeq" id="WP_218194258.1">
    <property type="nucleotide sequence ID" value="NZ_CP054597.1"/>
</dbReference>
<evidence type="ECO:0000256" key="3">
    <source>
        <dbReference type="ARBA" id="ARBA00004141"/>
    </source>
</evidence>
<comment type="subcellular location">
    <subcellularLocation>
        <location evidence="3">Membrane</location>
        <topology evidence="3">Multi-pass membrane protein</topology>
    </subcellularLocation>
</comment>
<comment type="subunit">
    <text evidence="5">Part of an enzyme complex containing four subunits: a flavoprotein, an iron-sulfur protein, plus two membrane-anchoring proteins, SdhC and SdhD.</text>
</comment>
<dbReference type="Pfam" id="PF01127">
    <property type="entry name" value="Sdh_cyt"/>
    <property type="match status" value="1"/>
</dbReference>
<accession>A0A9Q9BQY2</accession>
<dbReference type="GO" id="GO:0020037">
    <property type="term" value="F:heme binding"/>
    <property type="evidence" value="ECO:0007669"/>
    <property type="project" value="InterPro"/>
</dbReference>
<protein>
    <recommendedName>
        <fullName evidence="6">Succinate dehydrogenase hydrophobic membrane anchor subunit</fullName>
    </recommendedName>
</protein>
<dbReference type="InterPro" id="IPR000701">
    <property type="entry name" value="SuccDH_FuR_B_TM-su"/>
</dbReference>
<evidence type="ECO:0000313" key="14">
    <source>
        <dbReference type="Proteomes" id="UP001059822"/>
    </source>
</evidence>
<evidence type="ECO:0000256" key="4">
    <source>
        <dbReference type="ARBA" id="ARBA00005163"/>
    </source>
</evidence>
<evidence type="ECO:0000256" key="5">
    <source>
        <dbReference type="ARBA" id="ARBA00011558"/>
    </source>
</evidence>
<feature type="transmembrane region" description="Helical" evidence="11">
    <location>
        <begin position="49"/>
        <end position="73"/>
    </location>
</feature>
<keyword evidence="15" id="KW-1185">Reference proteome</keyword>
<evidence type="ECO:0000256" key="9">
    <source>
        <dbReference type="ARBA" id="ARBA00022989"/>
    </source>
</evidence>
<evidence type="ECO:0000256" key="10">
    <source>
        <dbReference type="ARBA" id="ARBA00023136"/>
    </source>
</evidence>
<evidence type="ECO:0000313" key="13">
    <source>
        <dbReference type="EMBL" id="UTO56085.1"/>
    </source>
</evidence>
<organism evidence="12 14">
    <name type="scientific">Neoehrlichia mikurensis</name>
    <dbReference type="NCBI Taxonomy" id="89586"/>
    <lineage>
        <taxon>Bacteria</taxon>
        <taxon>Pseudomonadati</taxon>
        <taxon>Pseudomonadota</taxon>
        <taxon>Alphaproteobacteria</taxon>
        <taxon>Rickettsiales</taxon>
        <taxon>Anaplasmataceae</taxon>
        <taxon>Candidatus Neoehrlichia</taxon>
    </lineage>
</organism>
<evidence type="ECO:0000256" key="7">
    <source>
        <dbReference type="ARBA" id="ARBA00022448"/>
    </source>
</evidence>
<gene>
    <name evidence="12" type="primary">sdhD</name>
    <name evidence="13" type="ORF">LUA81_03080</name>
    <name evidence="12" type="ORF">LUA82_03105</name>
</gene>
<feature type="transmembrane region" description="Helical" evidence="11">
    <location>
        <begin position="85"/>
        <end position="110"/>
    </location>
</feature>
<evidence type="ECO:0000256" key="1">
    <source>
        <dbReference type="ARBA" id="ARBA00001971"/>
    </source>
</evidence>
<keyword evidence="9 11" id="KW-1133">Transmembrane helix</keyword>
<dbReference type="AlphaFoldDB" id="A0A9Q9BQY2"/>
<dbReference type="Proteomes" id="UP001059822">
    <property type="component" value="Chromosome"/>
</dbReference>
<comment type="pathway">
    <text evidence="4">Carbohydrate metabolism; tricarboxylic acid cycle.</text>
</comment>
<evidence type="ECO:0000256" key="8">
    <source>
        <dbReference type="ARBA" id="ARBA00022692"/>
    </source>
</evidence>
<sequence length="112" mass="12928">MISKSVCHWLIQRITAVIMLPLPLFLPTVFSMCIYPMERIRELILIHPIKFILIAFLLCIAFYHSMLGIIVILEDYVSSTKLRAIIIIIMRIIFMITLLLFIGAIVGCFLMT</sequence>
<comment type="function">
    <text evidence="2">Membrane-anchoring subunit of succinate dehydrogenase (SDH).</text>
</comment>
<proteinExistence type="predicted"/>
<name>A0A9Q9BQY2_9RICK</name>
<evidence type="ECO:0000256" key="2">
    <source>
        <dbReference type="ARBA" id="ARBA00004050"/>
    </source>
</evidence>
<keyword evidence="10 11" id="KW-0472">Membrane</keyword>
<evidence type="ECO:0000313" key="12">
    <source>
        <dbReference type="EMBL" id="UTO55165.1"/>
    </source>
</evidence>
<dbReference type="InterPro" id="IPR014312">
    <property type="entry name" value="Succ_DH_anchor"/>
</dbReference>
<evidence type="ECO:0000256" key="11">
    <source>
        <dbReference type="SAM" id="Phobius"/>
    </source>
</evidence>
<dbReference type="GO" id="GO:0006099">
    <property type="term" value="P:tricarboxylic acid cycle"/>
    <property type="evidence" value="ECO:0007669"/>
    <property type="project" value="InterPro"/>
</dbReference>